<name>A0ABD1FA31_HYPHA</name>
<evidence type="ECO:0000313" key="2">
    <source>
        <dbReference type="Proteomes" id="UP001566132"/>
    </source>
</evidence>
<proteinExistence type="predicted"/>
<gene>
    <name evidence="1" type="ORF">ABEB36_000045</name>
</gene>
<protein>
    <submittedName>
        <fullName evidence="1">Uncharacterized protein</fullName>
    </submittedName>
</protein>
<reference evidence="1 2" key="1">
    <citation type="submission" date="2024-05" db="EMBL/GenBank/DDBJ databases">
        <title>Genetic variation in Jamaican populations of the coffee berry borer (Hypothenemus hampei).</title>
        <authorList>
            <person name="Errbii M."/>
            <person name="Myrie A."/>
        </authorList>
    </citation>
    <scope>NUCLEOTIDE SEQUENCE [LARGE SCALE GENOMIC DNA]</scope>
    <source>
        <strain evidence="1">JA-Hopewell-2020-01-JO</strain>
        <tissue evidence="1">Whole body</tissue>
    </source>
</reference>
<comment type="caution">
    <text evidence="1">The sequence shown here is derived from an EMBL/GenBank/DDBJ whole genome shotgun (WGS) entry which is preliminary data.</text>
</comment>
<dbReference type="PANTHER" id="PTHR47326">
    <property type="entry name" value="TRANSPOSABLE ELEMENT TC3 TRANSPOSASE-LIKE PROTEIN"/>
    <property type="match status" value="1"/>
</dbReference>
<organism evidence="1 2">
    <name type="scientific">Hypothenemus hampei</name>
    <name type="common">Coffee berry borer</name>
    <dbReference type="NCBI Taxonomy" id="57062"/>
    <lineage>
        <taxon>Eukaryota</taxon>
        <taxon>Metazoa</taxon>
        <taxon>Ecdysozoa</taxon>
        <taxon>Arthropoda</taxon>
        <taxon>Hexapoda</taxon>
        <taxon>Insecta</taxon>
        <taxon>Pterygota</taxon>
        <taxon>Neoptera</taxon>
        <taxon>Endopterygota</taxon>
        <taxon>Coleoptera</taxon>
        <taxon>Polyphaga</taxon>
        <taxon>Cucujiformia</taxon>
        <taxon>Curculionidae</taxon>
        <taxon>Scolytinae</taxon>
        <taxon>Hypothenemus</taxon>
    </lineage>
</organism>
<dbReference type="InterPro" id="IPR036397">
    <property type="entry name" value="RNaseH_sf"/>
</dbReference>
<dbReference type="AlphaFoldDB" id="A0ABD1FA31"/>
<accession>A0ABD1FA31</accession>
<keyword evidence="2" id="KW-1185">Reference proteome</keyword>
<sequence length="222" mass="25643">MGYDGLENLAEFISYKMKEPNCKSPEQSCFTWISFLSEGGLHKPLAEFFSQMEQLGNIFKIINADTLLYIYIKLLNLPGFNREIPLSILNGQRENNRITLTIREEIEDINEEQVESIALEFNDENCYNATYAKFHSKEEQACGFKSASPHFDRKIRTYLNNNFTDLEIGKGHPNLNPPRSLCLTFLDYYLWGHTKSLVYVEGSQTTDDLINKIINTSILQVY</sequence>
<dbReference type="PANTHER" id="PTHR47326:SF1">
    <property type="entry name" value="HTH PSQ-TYPE DOMAIN-CONTAINING PROTEIN"/>
    <property type="match status" value="1"/>
</dbReference>
<dbReference type="Proteomes" id="UP001566132">
    <property type="component" value="Unassembled WGS sequence"/>
</dbReference>
<evidence type="ECO:0000313" key="1">
    <source>
        <dbReference type="EMBL" id="KAL1516124.1"/>
    </source>
</evidence>
<dbReference type="EMBL" id="JBDJPC010000001">
    <property type="protein sequence ID" value="KAL1516124.1"/>
    <property type="molecule type" value="Genomic_DNA"/>
</dbReference>
<dbReference type="Gene3D" id="3.30.420.10">
    <property type="entry name" value="Ribonuclease H-like superfamily/Ribonuclease H"/>
    <property type="match status" value="1"/>
</dbReference>